<dbReference type="PANTHER" id="PTHR30595:SF6">
    <property type="entry name" value="SCHLAFEN ALBA-2 DOMAIN-CONTAINING PROTEIN"/>
    <property type="match status" value="1"/>
</dbReference>
<dbReference type="PANTHER" id="PTHR30595">
    <property type="entry name" value="GLPR-RELATED TRANSCRIPTIONAL REPRESSOR"/>
    <property type="match status" value="1"/>
</dbReference>
<dbReference type="Pfam" id="PF21247">
    <property type="entry name" value="Fic-like_C"/>
    <property type="match status" value="1"/>
</dbReference>
<feature type="domain" description="Schlafen AlbA-2" evidence="1">
    <location>
        <begin position="4"/>
        <end position="123"/>
    </location>
</feature>
<dbReference type="Proteomes" id="UP000253517">
    <property type="component" value="Unassembled WGS sequence"/>
</dbReference>
<evidence type="ECO:0000313" key="3">
    <source>
        <dbReference type="EMBL" id="RCX05092.1"/>
    </source>
</evidence>
<reference evidence="3 4" key="1">
    <citation type="submission" date="2018-07" db="EMBL/GenBank/DDBJ databases">
        <title>Genomic Encyclopedia of Type Strains, Phase IV (KMG-IV): sequencing the most valuable type-strain genomes for metagenomic binning, comparative biology and taxonomic classification.</title>
        <authorList>
            <person name="Goeker M."/>
        </authorList>
    </citation>
    <scope>NUCLEOTIDE SEQUENCE [LARGE SCALE GENOMIC DNA]</scope>
    <source>
        <strain evidence="3 4">DSM 21410</strain>
    </source>
</reference>
<evidence type="ECO:0000313" key="4">
    <source>
        <dbReference type="Proteomes" id="UP000253517"/>
    </source>
</evidence>
<dbReference type="EMBL" id="QPJS01000001">
    <property type="protein sequence ID" value="RCX05092.1"/>
    <property type="molecule type" value="Genomic_DNA"/>
</dbReference>
<protein>
    <submittedName>
        <fullName evidence="3">Putative HTH transcriptional regulator</fullName>
    </submittedName>
</protein>
<dbReference type="InterPro" id="IPR038461">
    <property type="entry name" value="Schlafen_AlbA_2_dom_sf"/>
</dbReference>
<dbReference type="InterPro" id="IPR036390">
    <property type="entry name" value="WH_DNA-bd_sf"/>
</dbReference>
<dbReference type="Gene3D" id="3.30.565.60">
    <property type="match status" value="1"/>
</dbReference>
<keyword evidence="4" id="KW-1185">Reference proteome</keyword>
<dbReference type="Pfam" id="PF04326">
    <property type="entry name" value="SLFN_AlbA_2"/>
    <property type="match status" value="1"/>
</dbReference>
<dbReference type="InterPro" id="IPR007421">
    <property type="entry name" value="Schlafen_AlbA_2_dom"/>
</dbReference>
<dbReference type="Pfam" id="PF13749">
    <property type="entry name" value="HATPase_c_4"/>
    <property type="match status" value="1"/>
</dbReference>
<evidence type="ECO:0000259" key="1">
    <source>
        <dbReference type="Pfam" id="PF04326"/>
    </source>
</evidence>
<sequence length="495" mass="57400">MKKESSRIEYKKLYSDDLDIEKEVVAFLNYREGGFIYIGIDDSGKVVGVSNTDKIILKIKDRIKNNIQPSALGLFDVVEETRENKPVIKIIVASGTEKPYFKKKYGMTEKGCFIRVGTASEPMPQKIIDELFAKRIRNSIGKIKSPRQDLTFEQLRIYYEEKGKPLNKQFKKNLELLTEDGYLNYVAYLLADENGTSIKVAKYAGKDRVNLIENTELGYCSLIKATKNVLDKINIENRVYARITPKERIEKRLWQPVALREAIINAIVHNDYTREVPPKFEIFDDRIEITSAGSLPDFLSVEEFFEGVSVPRNKELMRIFKDLELVEQLGSGLPRILQFYGRDSFKFTDNFTRSIFYADKEVLEYLKNEESAAQVTEHDTDQVTEQVTPQDTPHDTPQVTSQVTDRVTDRVIDQVTDQVKNLLLAIDREYTRQELMTILSMKHNQTFRENYLYPALKNDLIEMTIPDKPNDPKQKYRLTEKGKQLQKQLKKQTKL</sequence>
<dbReference type="Gene3D" id="3.30.950.30">
    <property type="entry name" value="Schlafen, AAA domain"/>
    <property type="match status" value="1"/>
</dbReference>
<organism evidence="3 4">
    <name type="scientific">Schleiferia thermophila</name>
    <dbReference type="NCBI Taxonomy" id="884107"/>
    <lineage>
        <taxon>Bacteria</taxon>
        <taxon>Pseudomonadati</taxon>
        <taxon>Bacteroidota</taxon>
        <taxon>Flavobacteriia</taxon>
        <taxon>Flavobacteriales</taxon>
        <taxon>Schleiferiaceae</taxon>
        <taxon>Schleiferia</taxon>
    </lineage>
</organism>
<comment type="caution">
    <text evidence="3">The sequence shown here is derived from an EMBL/GenBank/DDBJ whole genome shotgun (WGS) entry which is preliminary data.</text>
</comment>
<dbReference type="AlphaFoldDB" id="A0A369A6W6"/>
<proteinExistence type="predicted"/>
<dbReference type="RefSeq" id="WP_114365638.1">
    <property type="nucleotide sequence ID" value="NZ_BHZF01000001.1"/>
</dbReference>
<name>A0A369A6W6_9FLAO</name>
<dbReference type="SUPFAM" id="SSF46785">
    <property type="entry name" value="Winged helix' DNA-binding domain"/>
    <property type="match status" value="1"/>
</dbReference>
<accession>A0A369A6W6</accession>
<gene>
    <name evidence="3" type="ORF">DES35_101372</name>
</gene>
<feature type="domain" description="Filamentation induced by cAMP protein Fic-like C-terminal" evidence="2">
    <location>
        <begin position="417"/>
        <end position="479"/>
    </location>
</feature>
<dbReference type="InterPro" id="IPR049514">
    <property type="entry name" value="Fic-like_C"/>
</dbReference>
<dbReference type="InterPro" id="IPR038475">
    <property type="entry name" value="RecG_C_sf"/>
</dbReference>
<evidence type="ECO:0000259" key="2">
    <source>
        <dbReference type="Pfam" id="PF21247"/>
    </source>
</evidence>